<name>A0ABN8JAC0_9NEOP</name>
<evidence type="ECO:0000259" key="5">
    <source>
        <dbReference type="PROSITE" id="PS51194"/>
    </source>
</evidence>
<dbReference type="EMBL" id="CAKOGK010000139">
    <property type="protein sequence ID" value="CAH2080218.1"/>
    <property type="molecule type" value="Genomic_DNA"/>
</dbReference>
<dbReference type="SMART" id="SM00490">
    <property type="entry name" value="HELICc"/>
    <property type="match status" value="1"/>
</dbReference>
<dbReference type="Proteomes" id="UP000837857">
    <property type="component" value="Unassembled WGS sequence"/>
</dbReference>
<keyword evidence="2" id="KW-0378">Hydrolase</keyword>
<keyword evidence="3" id="KW-0347">Helicase</keyword>
<proteinExistence type="predicted"/>
<evidence type="ECO:0000313" key="7">
    <source>
        <dbReference type="Proteomes" id="UP000837857"/>
    </source>
</evidence>
<dbReference type="SUPFAM" id="SSF52540">
    <property type="entry name" value="P-loop containing nucleoside triphosphate hydrolases"/>
    <property type="match status" value="1"/>
</dbReference>
<keyword evidence="4" id="KW-0067">ATP-binding</keyword>
<organism evidence="6 7">
    <name type="scientific">Iphiclides podalirius</name>
    <name type="common">scarce swallowtail</name>
    <dbReference type="NCBI Taxonomy" id="110791"/>
    <lineage>
        <taxon>Eukaryota</taxon>
        <taxon>Metazoa</taxon>
        <taxon>Ecdysozoa</taxon>
        <taxon>Arthropoda</taxon>
        <taxon>Hexapoda</taxon>
        <taxon>Insecta</taxon>
        <taxon>Pterygota</taxon>
        <taxon>Neoptera</taxon>
        <taxon>Endopterygota</taxon>
        <taxon>Lepidoptera</taxon>
        <taxon>Glossata</taxon>
        <taxon>Ditrysia</taxon>
        <taxon>Papilionoidea</taxon>
        <taxon>Papilionidae</taxon>
        <taxon>Papilioninae</taxon>
        <taxon>Iphiclides</taxon>
    </lineage>
</organism>
<reference evidence="6" key="1">
    <citation type="submission" date="2022-03" db="EMBL/GenBank/DDBJ databases">
        <authorList>
            <person name="Martin H S."/>
        </authorList>
    </citation>
    <scope>NUCLEOTIDE SEQUENCE [LARGE SCALE GENOMIC DNA]</scope>
</reference>
<dbReference type="InterPro" id="IPR027417">
    <property type="entry name" value="P-loop_NTPase"/>
</dbReference>
<dbReference type="CDD" id="cd18791">
    <property type="entry name" value="SF2_C_RHA"/>
    <property type="match status" value="1"/>
</dbReference>
<dbReference type="PANTHER" id="PTHR18934">
    <property type="entry name" value="ATP-DEPENDENT RNA HELICASE"/>
    <property type="match status" value="1"/>
</dbReference>
<dbReference type="Pfam" id="PF00271">
    <property type="entry name" value="Helicase_C"/>
    <property type="match status" value="1"/>
</dbReference>
<feature type="non-terminal residue" evidence="6">
    <location>
        <position position="1"/>
    </location>
</feature>
<gene>
    <name evidence="6" type="ORF">IPOD504_LOCUS17749</name>
</gene>
<feature type="non-terminal residue" evidence="6">
    <location>
        <position position="163"/>
    </location>
</feature>
<dbReference type="InterPro" id="IPR001650">
    <property type="entry name" value="Helicase_C-like"/>
</dbReference>
<keyword evidence="1" id="KW-0547">Nucleotide-binding</keyword>
<comment type="caution">
    <text evidence="6">The sequence shown here is derived from an EMBL/GenBank/DDBJ whole genome shotgun (WGS) entry which is preliminary data.</text>
</comment>
<evidence type="ECO:0000256" key="1">
    <source>
        <dbReference type="ARBA" id="ARBA00022741"/>
    </source>
</evidence>
<sequence>EWLEPRKRSFSADVYKTLQDSRIEELNLHLMLELLKHICKGDRGAVLIFLPGIGEISHLLRLMDESNCFPSSRYEVYPLHSKLPSLEQHRIFEKPPGDVRKIIVATNIAETSITIDDIVYVIDCGKLKVTGFNVDEKILTLNTEWISQANLRQRRGRAGRCQA</sequence>
<dbReference type="PANTHER" id="PTHR18934:SF237">
    <property type="entry name" value="ATP-DEPENDENT DNA_RNA HELICASE DHX36"/>
    <property type="match status" value="1"/>
</dbReference>
<protein>
    <recommendedName>
        <fullName evidence="5">Helicase C-terminal domain-containing protein</fullName>
    </recommendedName>
</protein>
<evidence type="ECO:0000313" key="6">
    <source>
        <dbReference type="EMBL" id="CAH2080218.1"/>
    </source>
</evidence>
<evidence type="ECO:0000256" key="2">
    <source>
        <dbReference type="ARBA" id="ARBA00022801"/>
    </source>
</evidence>
<dbReference type="Gene3D" id="3.40.50.300">
    <property type="entry name" value="P-loop containing nucleotide triphosphate hydrolases"/>
    <property type="match status" value="1"/>
</dbReference>
<dbReference type="PROSITE" id="PS51194">
    <property type="entry name" value="HELICASE_CTER"/>
    <property type="match status" value="1"/>
</dbReference>
<evidence type="ECO:0000256" key="3">
    <source>
        <dbReference type="ARBA" id="ARBA00022806"/>
    </source>
</evidence>
<evidence type="ECO:0000256" key="4">
    <source>
        <dbReference type="ARBA" id="ARBA00022840"/>
    </source>
</evidence>
<feature type="domain" description="Helicase C-terminal" evidence="5">
    <location>
        <begin position="33"/>
        <end position="163"/>
    </location>
</feature>
<keyword evidence="7" id="KW-1185">Reference proteome</keyword>
<accession>A0ABN8JAC0</accession>